<reference evidence="8" key="1">
    <citation type="journal article" date="2021" name="Nat. Commun.">
        <title>Genetic determinants of endophytism in the Arabidopsis root mycobiome.</title>
        <authorList>
            <person name="Mesny F."/>
            <person name="Miyauchi S."/>
            <person name="Thiergart T."/>
            <person name="Pickel B."/>
            <person name="Atanasova L."/>
            <person name="Karlsson M."/>
            <person name="Huettel B."/>
            <person name="Barry K.W."/>
            <person name="Haridas S."/>
            <person name="Chen C."/>
            <person name="Bauer D."/>
            <person name="Andreopoulos W."/>
            <person name="Pangilinan J."/>
            <person name="LaButti K."/>
            <person name="Riley R."/>
            <person name="Lipzen A."/>
            <person name="Clum A."/>
            <person name="Drula E."/>
            <person name="Henrissat B."/>
            <person name="Kohler A."/>
            <person name="Grigoriev I.V."/>
            <person name="Martin F.M."/>
            <person name="Hacquard S."/>
        </authorList>
    </citation>
    <scope>NUCLEOTIDE SEQUENCE</scope>
    <source>
        <strain evidence="8">MPI-SDFR-AT-0117</strain>
    </source>
</reference>
<protein>
    <recommendedName>
        <fullName evidence="7">Rhodopsin domain-containing protein</fullName>
    </recommendedName>
</protein>
<comment type="subcellular location">
    <subcellularLocation>
        <location evidence="1">Membrane</location>
        <topology evidence="1">Multi-pass membrane protein</topology>
    </subcellularLocation>
</comment>
<evidence type="ECO:0000256" key="2">
    <source>
        <dbReference type="ARBA" id="ARBA00022692"/>
    </source>
</evidence>
<keyword evidence="4 6" id="KW-0472">Membrane</keyword>
<feature type="transmembrane region" description="Helical" evidence="6">
    <location>
        <begin position="56"/>
        <end position="78"/>
    </location>
</feature>
<feature type="transmembrane region" description="Helical" evidence="6">
    <location>
        <begin position="225"/>
        <end position="246"/>
    </location>
</feature>
<evidence type="ECO:0000256" key="5">
    <source>
        <dbReference type="ARBA" id="ARBA00038359"/>
    </source>
</evidence>
<accession>A0A9P9ADY0</accession>
<feature type="domain" description="Rhodopsin" evidence="7">
    <location>
        <begin position="74"/>
        <end position="315"/>
    </location>
</feature>
<proteinExistence type="inferred from homology"/>
<keyword evidence="2 6" id="KW-0812">Transmembrane</keyword>
<evidence type="ECO:0000256" key="1">
    <source>
        <dbReference type="ARBA" id="ARBA00004141"/>
    </source>
</evidence>
<dbReference type="PANTHER" id="PTHR33048:SF129">
    <property type="entry name" value="INTEGRAL MEMBRANE PROTEIN-RELATED"/>
    <property type="match status" value="1"/>
</dbReference>
<dbReference type="Proteomes" id="UP000770015">
    <property type="component" value="Unassembled WGS sequence"/>
</dbReference>
<dbReference type="OrthoDB" id="444631at2759"/>
<evidence type="ECO:0000256" key="6">
    <source>
        <dbReference type="SAM" id="Phobius"/>
    </source>
</evidence>
<evidence type="ECO:0000256" key="3">
    <source>
        <dbReference type="ARBA" id="ARBA00022989"/>
    </source>
</evidence>
<organism evidence="8 9">
    <name type="scientific">Plectosphaerella plurivora</name>
    <dbReference type="NCBI Taxonomy" id="936078"/>
    <lineage>
        <taxon>Eukaryota</taxon>
        <taxon>Fungi</taxon>
        <taxon>Dikarya</taxon>
        <taxon>Ascomycota</taxon>
        <taxon>Pezizomycotina</taxon>
        <taxon>Sordariomycetes</taxon>
        <taxon>Hypocreomycetidae</taxon>
        <taxon>Glomerellales</taxon>
        <taxon>Plectosphaerellaceae</taxon>
        <taxon>Plectosphaerella</taxon>
    </lineage>
</organism>
<evidence type="ECO:0000256" key="4">
    <source>
        <dbReference type="ARBA" id="ARBA00023136"/>
    </source>
</evidence>
<feature type="transmembrane region" description="Helical" evidence="6">
    <location>
        <begin position="258"/>
        <end position="281"/>
    </location>
</feature>
<dbReference type="EMBL" id="JAGSXJ010000003">
    <property type="protein sequence ID" value="KAH6693682.1"/>
    <property type="molecule type" value="Genomic_DNA"/>
</dbReference>
<dbReference type="PANTHER" id="PTHR33048">
    <property type="entry name" value="PTH11-LIKE INTEGRAL MEMBRANE PROTEIN (AFU_ORTHOLOGUE AFUA_5G11245)"/>
    <property type="match status" value="1"/>
</dbReference>
<dbReference type="InterPro" id="IPR049326">
    <property type="entry name" value="Rhodopsin_dom_fungi"/>
</dbReference>
<comment type="caution">
    <text evidence="8">The sequence shown here is derived from an EMBL/GenBank/DDBJ whole genome shotgun (WGS) entry which is preliminary data.</text>
</comment>
<feature type="transmembrane region" description="Helical" evidence="6">
    <location>
        <begin position="170"/>
        <end position="194"/>
    </location>
</feature>
<dbReference type="InterPro" id="IPR052337">
    <property type="entry name" value="SAT4-like"/>
</dbReference>
<evidence type="ECO:0000313" key="8">
    <source>
        <dbReference type="EMBL" id="KAH6693682.1"/>
    </source>
</evidence>
<evidence type="ECO:0000259" key="7">
    <source>
        <dbReference type="Pfam" id="PF20684"/>
    </source>
</evidence>
<sequence length="389" mass="42479">MADSAMIGMPPNTDRDLDVVRGWYRRFGLVNADPTKGFLFIAQPPPGYVPESKQPAIIGGMVVVILAIVVPTVARLIARSRGQHTQLGSDDWAIVVAASVAVIYPILQILAVVQGQGGRHTWEATYENYQYLAYYLAISRHIFYIAVGLIKISIALFVRRIAHRASRTWTIVADVFIATVAAYTLGAMFLNIFLCSPPRAAWDMAYGGTIATPVRCGNGILATKILSTIHVIQGALLLLTPIVILWKVKMDKWKKGRLFVIWATGGLAVTGGLLQQLTTVIVTDDIFWQYPGILVWVSVDLCLGILTASLPVLDAAIMGSLKAARTMLGSSGQQTHLTDGGSRKDKEYSESIEGIINKDEGTEMAILRTDEVRLDYESAEGRGSKMDTR</sequence>
<dbReference type="GO" id="GO:0016020">
    <property type="term" value="C:membrane"/>
    <property type="evidence" value="ECO:0007669"/>
    <property type="project" value="UniProtKB-SubCell"/>
</dbReference>
<gene>
    <name evidence="8" type="ORF">F5X68DRAFT_267172</name>
</gene>
<feature type="transmembrane region" description="Helical" evidence="6">
    <location>
        <begin position="293"/>
        <end position="317"/>
    </location>
</feature>
<dbReference type="Pfam" id="PF20684">
    <property type="entry name" value="Fung_rhodopsin"/>
    <property type="match status" value="1"/>
</dbReference>
<feature type="transmembrane region" description="Helical" evidence="6">
    <location>
        <begin position="90"/>
        <end position="113"/>
    </location>
</feature>
<keyword evidence="9" id="KW-1185">Reference proteome</keyword>
<feature type="transmembrane region" description="Helical" evidence="6">
    <location>
        <begin position="133"/>
        <end position="158"/>
    </location>
</feature>
<keyword evidence="3 6" id="KW-1133">Transmembrane helix</keyword>
<dbReference type="AlphaFoldDB" id="A0A9P9ADY0"/>
<name>A0A9P9ADY0_9PEZI</name>
<evidence type="ECO:0000313" key="9">
    <source>
        <dbReference type="Proteomes" id="UP000770015"/>
    </source>
</evidence>
<comment type="similarity">
    <text evidence="5">Belongs to the SAT4 family.</text>
</comment>